<evidence type="ECO:0000256" key="4">
    <source>
        <dbReference type="ARBA" id="ARBA00022679"/>
    </source>
</evidence>
<dbReference type="InterPro" id="IPR003594">
    <property type="entry name" value="HATPase_dom"/>
</dbReference>
<dbReference type="GO" id="GO:0000156">
    <property type="term" value="F:phosphorelay response regulator activity"/>
    <property type="evidence" value="ECO:0007669"/>
    <property type="project" value="TreeGrafter"/>
</dbReference>
<evidence type="ECO:0000256" key="8">
    <source>
        <dbReference type="ARBA" id="ARBA00023012"/>
    </source>
</evidence>
<dbReference type="SUPFAM" id="SSF47384">
    <property type="entry name" value="Homodimeric domain of signal transducing histidine kinase"/>
    <property type="match status" value="1"/>
</dbReference>
<accession>A0A4R3YYL3</accession>
<dbReference type="PANTHER" id="PTHR42878">
    <property type="entry name" value="TWO-COMPONENT HISTIDINE KINASE"/>
    <property type="match status" value="1"/>
</dbReference>
<dbReference type="Pfam" id="PF00512">
    <property type="entry name" value="HisKA"/>
    <property type="match status" value="1"/>
</dbReference>
<dbReference type="InterPro" id="IPR036890">
    <property type="entry name" value="HATPase_C_sf"/>
</dbReference>
<dbReference type="InterPro" id="IPR036097">
    <property type="entry name" value="HisK_dim/P_sf"/>
</dbReference>
<dbReference type="InterPro" id="IPR005467">
    <property type="entry name" value="His_kinase_dom"/>
</dbReference>
<dbReference type="RefSeq" id="WP_132142674.1">
    <property type="nucleotide sequence ID" value="NZ_SMCS01000002.1"/>
</dbReference>
<dbReference type="InterPro" id="IPR003018">
    <property type="entry name" value="GAF"/>
</dbReference>
<protein>
    <recommendedName>
        <fullName evidence="2">histidine kinase</fullName>
        <ecNumber evidence="2">2.7.13.3</ecNumber>
    </recommendedName>
</protein>
<dbReference type="PROSITE" id="PS50109">
    <property type="entry name" value="HIS_KIN"/>
    <property type="match status" value="1"/>
</dbReference>
<dbReference type="InterPro" id="IPR004358">
    <property type="entry name" value="Sig_transdc_His_kin-like_C"/>
</dbReference>
<dbReference type="SUPFAM" id="SSF55781">
    <property type="entry name" value="GAF domain-like"/>
    <property type="match status" value="1"/>
</dbReference>
<evidence type="ECO:0000256" key="7">
    <source>
        <dbReference type="ARBA" id="ARBA00022840"/>
    </source>
</evidence>
<dbReference type="Gene3D" id="3.30.450.40">
    <property type="match status" value="1"/>
</dbReference>
<dbReference type="EC" id="2.7.13.3" evidence="2"/>
<comment type="caution">
    <text evidence="10">The sequence shown here is derived from an EMBL/GenBank/DDBJ whole genome shotgun (WGS) entry which is preliminary data.</text>
</comment>
<dbReference type="SUPFAM" id="SSF55874">
    <property type="entry name" value="ATPase domain of HSP90 chaperone/DNA topoisomerase II/histidine kinase"/>
    <property type="match status" value="1"/>
</dbReference>
<dbReference type="Gene3D" id="3.30.565.10">
    <property type="entry name" value="Histidine kinase-like ATPase, C-terminal domain"/>
    <property type="match status" value="1"/>
</dbReference>
<dbReference type="SMART" id="SM00065">
    <property type="entry name" value="GAF"/>
    <property type="match status" value="1"/>
</dbReference>
<keyword evidence="3" id="KW-0597">Phosphoprotein</keyword>
<dbReference type="PRINTS" id="PR00344">
    <property type="entry name" value="BCTRLSENSOR"/>
</dbReference>
<evidence type="ECO:0000313" key="11">
    <source>
        <dbReference type="Proteomes" id="UP000295645"/>
    </source>
</evidence>
<keyword evidence="11" id="KW-1185">Reference proteome</keyword>
<dbReference type="CDD" id="cd00075">
    <property type="entry name" value="HATPase"/>
    <property type="match status" value="1"/>
</dbReference>
<dbReference type="SMART" id="SM00387">
    <property type="entry name" value="HATPase_c"/>
    <property type="match status" value="1"/>
</dbReference>
<feature type="domain" description="Histidine kinase" evidence="9">
    <location>
        <begin position="180"/>
        <end position="392"/>
    </location>
</feature>
<evidence type="ECO:0000256" key="3">
    <source>
        <dbReference type="ARBA" id="ARBA00022553"/>
    </source>
</evidence>
<dbReference type="InterPro" id="IPR050351">
    <property type="entry name" value="BphY/WalK/GraS-like"/>
</dbReference>
<keyword evidence="5" id="KW-0547">Nucleotide-binding</keyword>
<dbReference type="PANTHER" id="PTHR42878:SF7">
    <property type="entry name" value="SENSOR HISTIDINE KINASE GLRK"/>
    <property type="match status" value="1"/>
</dbReference>
<comment type="catalytic activity">
    <reaction evidence="1">
        <text>ATP + protein L-histidine = ADP + protein N-phospho-L-histidine.</text>
        <dbReference type="EC" id="2.7.13.3"/>
    </reaction>
</comment>
<dbReference type="OrthoDB" id="8807260at2"/>
<dbReference type="InterPro" id="IPR029016">
    <property type="entry name" value="GAF-like_dom_sf"/>
</dbReference>
<name>A0A4R3YYL3_9GAMM</name>
<dbReference type="InterPro" id="IPR003661">
    <property type="entry name" value="HisK_dim/P_dom"/>
</dbReference>
<sequence>MEPGIARDIDAIARIAAVPTILEVVTHTTGMRFAAVARVTDYSWVACAVRDGIDFGLKPGGELGLESTICNEIRQHHQPVIFGHASATPQFAGHPTPKMYGFESYVSIPIIRTDGSFFGTLCALDPLPAPLDDPNILKTLTLLAQLIGAQLDLEDRLEASDSALADAHAVATLREQFIAVVGHDLRSPLHAIRLGAESLEAMPLDARMRRTVGLMRRSCDRMSDLIDNVLDFARGRLGGGIPLALRACDSLADDMRQVIEEVRTTHPARALDVRIAIERPVTCDPRRVAQLLANLLNNAMSHGDRELPVVVEAGSMQGVFHLTVSNGGQPIPSHTMARIFQPFSRVGSGQPKPGLGLGLYIASEIARAHGGTLVGLSDTKQTSFTFRLPGGPVN</sequence>
<keyword evidence="4" id="KW-0808">Transferase</keyword>
<dbReference type="EMBL" id="SMCS01000002">
    <property type="protein sequence ID" value="TCV96453.1"/>
    <property type="molecule type" value="Genomic_DNA"/>
</dbReference>
<dbReference type="CDD" id="cd00082">
    <property type="entry name" value="HisKA"/>
    <property type="match status" value="1"/>
</dbReference>
<keyword evidence="8" id="KW-0902">Two-component regulatory system</keyword>
<gene>
    <name evidence="10" type="ORF">EC912_102804</name>
</gene>
<dbReference type="GO" id="GO:0005524">
    <property type="term" value="F:ATP binding"/>
    <property type="evidence" value="ECO:0007669"/>
    <property type="project" value="UniProtKB-KW"/>
</dbReference>
<evidence type="ECO:0000256" key="6">
    <source>
        <dbReference type="ARBA" id="ARBA00022777"/>
    </source>
</evidence>
<evidence type="ECO:0000256" key="1">
    <source>
        <dbReference type="ARBA" id="ARBA00000085"/>
    </source>
</evidence>
<evidence type="ECO:0000256" key="5">
    <source>
        <dbReference type="ARBA" id="ARBA00022741"/>
    </source>
</evidence>
<dbReference type="Proteomes" id="UP000295645">
    <property type="component" value="Unassembled WGS sequence"/>
</dbReference>
<dbReference type="AlphaFoldDB" id="A0A4R3YYL3"/>
<dbReference type="SMART" id="SM00388">
    <property type="entry name" value="HisKA"/>
    <property type="match status" value="1"/>
</dbReference>
<dbReference type="GO" id="GO:0000155">
    <property type="term" value="F:phosphorelay sensor kinase activity"/>
    <property type="evidence" value="ECO:0007669"/>
    <property type="project" value="InterPro"/>
</dbReference>
<dbReference type="Gene3D" id="1.10.287.130">
    <property type="match status" value="1"/>
</dbReference>
<keyword evidence="6 10" id="KW-0418">Kinase</keyword>
<evidence type="ECO:0000256" key="2">
    <source>
        <dbReference type="ARBA" id="ARBA00012438"/>
    </source>
</evidence>
<keyword evidence="7" id="KW-0067">ATP-binding</keyword>
<evidence type="ECO:0000259" key="9">
    <source>
        <dbReference type="PROSITE" id="PS50109"/>
    </source>
</evidence>
<reference evidence="10 11" key="1">
    <citation type="submission" date="2019-03" db="EMBL/GenBank/DDBJ databases">
        <title>Above-ground endophytic microbial communities from plants in different locations in the United States.</title>
        <authorList>
            <person name="Frank C."/>
        </authorList>
    </citation>
    <scope>NUCLEOTIDE SEQUENCE [LARGE SCALE GENOMIC DNA]</scope>
    <source>
        <strain evidence="10 11">LP_13_YM</strain>
    </source>
</reference>
<proteinExistence type="predicted"/>
<dbReference type="Pfam" id="PF02518">
    <property type="entry name" value="HATPase_c"/>
    <property type="match status" value="1"/>
</dbReference>
<dbReference type="GO" id="GO:0007234">
    <property type="term" value="P:osmosensory signaling via phosphorelay pathway"/>
    <property type="evidence" value="ECO:0007669"/>
    <property type="project" value="TreeGrafter"/>
</dbReference>
<evidence type="ECO:0000313" key="10">
    <source>
        <dbReference type="EMBL" id="TCV96453.1"/>
    </source>
</evidence>
<dbReference type="GO" id="GO:0030295">
    <property type="term" value="F:protein kinase activator activity"/>
    <property type="evidence" value="ECO:0007669"/>
    <property type="project" value="TreeGrafter"/>
</dbReference>
<dbReference type="Pfam" id="PF01590">
    <property type="entry name" value="GAF"/>
    <property type="match status" value="1"/>
</dbReference>
<organism evidence="10 11">
    <name type="scientific">Luteibacter rhizovicinus</name>
    <dbReference type="NCBI Taxonomy" id="242606"/>
    <lineage>
        <taxon>Bacteria</taxon>
        <taxon>Pseudomonadati</taxon>
        <taxon>Pseudomonadota</taxon>
        <taxon>Gammaproteobacteria</taxon>
        <taxon>Lysobacterales</taxon>
        <taxon>Rhodanobacteraceae</taxon>
        <taxon>Luteibacter</taxon>
    </lineage>
</organism>